<dbReference type="PANTHER" id="PTHR31422">
    <property type="entry name" value="BNAANNG28530D PROTEIN"/>
    <property type="match status" value="1"/>
</dbReference>
<feature type="region of interest" description="Disordered" evidence="6">
    <location>
        <begin position="303"/>
        <end position="324"/>
    </location>
</feature>
<protein>
    <recommendedName>
        <fullName evidence="8">GTD-binding domain-containing protein</fullName>
    </recommendedName>
</protein>
<reference evidence="11" key="1">
    <citation type="journal article" date="2017" name="Plant J.">
        <title>The pomegranate (Punica granatum L.) genome and the genomics of punicalagin biosynthesis.</title>
        <authorList>
            <person name="Qin G."/>
            <person name="Xu C."/>
            <person name="Ming R."/>
            <person name="Tang H."/>
            <person name="Guyot R."/>
            <person name="Kramer E.M."/>
            <person name="Hu Y."/>
            <person name="Yi X."/>
            <person name="Qi Y."/>
            <person name="Xu X."/>
            <person name="Gao Z."/>
            <person name="Pan H."/>
            <person name="Jian J."/>
            <person name="Tian Y."/>
            <person name="Yue Z."/>
            <person name="Xu Y."/>
        </authorList>
    </citation>
    <scope>NUCLEOTIDE SEQUENCE [LARGE SCALE GENOMIC DNA]</scope>
    <source>
        <strain evidence="11">cv. Dabenzi</strain>
    </source>
</reference>
<evidence type="ECO:0000256" key="7">
    <source>
        <dbReference type="SAM" id="SignalP"/>
    </source>
</evidence>
<dbReference type="InterPro" id="IPR007656">
    <property type="entry name" value="GTD-bd"/>
</dbReference>
<dbReference type="Pfam" id="PF04576">
    <property type="entry name" value="Zein-binding"/>
    <property type="match status" value="1"/>
</dbReference>
<feature type="domain" description="GTD-binding" evidence="8">
    <location>
        <begin position="191"/>
        <end position="289"/>
    </location>
</feature>
<name>A0A218VTL4_PUNGR</name>
<evidence type="ECO:0000256" key="3">
    <source>
        <dbReference type="ARBA" id="ARBA00022989"/>
    </source>
</evidence>
<feature type="compositionally biased region" description="Basic and acidic residues" evidence="6">
    <location>
        <begin position="306"/>
        <end position="322"/>
    </location>
</feature>
<proteinExistence type="predicted"/>
<reference evidence="10 12" key="3">
    <citation type="submission" date="2017-11" db="EMBL/GenBank/DDBJ databases">
        <title>De-novo sequencing of pomegranate (Punica granatum L.) genome.</title>
        <authorList>
            <person name="Akparov Z."/>
            <person name="Amiraslanov A."/>
            <person name="Hajiyeva S."/>
            <person name="Abbasov M."/>
            <person name="Kaur K."/>
            <person name="Hamwieh A."/>
            <person name="Solovyev V."/>
            <person name="Salamov A."/>
            <person name="Braich B."/>
            <person name="Kosarev P."/>
            <person name="Mahmoud A."/>
            <person name="Hajiyev E."/>
            <person name="Babayeva S."/>
            <person name="Izzatullayeva V."/>
            <person name="Mammadov A."/>
            <person name="Mammadov A."/>
            <person name="Sharifova S."/>
            <person name="Ojaghi J."/>
            <person name="Eynullazada K."/>
            <person name="Bayramov B."/>
            <person name="Abdulazimova A."/>
            <person name="Shahmuradov I."/>
        </authorList>
    </citation>
    <scope>NUCLEOTIDE SEQUENCE [LARGE SCALE GENOMIC DNA]</scope>
    <source>
        <strain evidence="10">AG2017</strain>
        <strain evidence="12">cv. AG2017</strain>
        <tissue evidence="10">Leaf</tissue>
    </source>
</reference>
<evidence type="ECO:0000256" key="1">
    <source>
        <dbReference type="ARBA" id="ARBA00004370"/>
    </source>
</evidence>
<evidence type="ECO:0000256" key="5">
    <source>
        <dbReference type="SAM" id="Coils"/>
    </source>
</evidence>
<evidence type="ECO:0000313" key="11">
    <source>
        <dbReference type="Proteomes" id="UP000197138"/>
    </source>
</evidence>
<comment type="caution">
    <text evidence="9">The sequence shown here is derived from an EMBL/GenBank/DDBJ whole genome shotgun (WGS) entry which is preliminary data.</text>
</comment>
<evidence type="ECO:0000313" key="10">
    <source>
        <dbReference type="EMBL" id="PKI38793.1"/>
    </source>
</evidence>
<dbReference type="PROSITE" id="PS51775">
    <property type="entry name" value="GTD_BINDING"/>
    <property type="match status" value="1"/>
</dbReference>
<sequence>MEIHHLGRLCLLVTALFSLDLYTKFSQICLTFNAAKYCSYFFKFLLGKSPETGSLYHAEFVTGIALFFAFSVGFKILNFSFRPWSHLRRRACLNSDVCDLMERPSSAFENGSVKGSEYSDSEGSYPEDRVFDEMSLREFSLSNDIRDPMELFGRPDSPVENGHLVSNGNRARSIGGSGDSETEELFLEDQLSDETLRELVRSERRRAEAALMELEKERSSATTAAEEAMSMILRLQREKSSIEIEAKQYRRLAEEKQRHDQGLIGFLRSVIMEQERDLDGLEGELRLCRRRLSSCNCGDCSDGTDDLEKGAEEGDARRHENGDFAMEDSFDEEFEDGLISSLEFDSWAL</sequence>
<dbReference type="EMBL" id="PGOL01004023">
    <property type="protein sequence ID" value="PKI38793.1"/>
    <property type="molecule type" value="Genomic_DNA"/>
</dbReference>
<feature type="signal peptide" evidence="7">
    <location>
        <begin position="1"/>
        <end position="25"/>
    </location>
</feature>
<accession>A0A218VTL4</accession>
<evidence type="ECO:0000256" key="6">
    <source>
        <dbReference type="SAM" id="MobiDB-lite"/>
    </source>
</evidence>
<evidence type="ECO:0000256" key="4">
    <source>
        <dbReference type="ARBA" id="ARBA00023136"/>
    </source>
</evidence>
<evidence type="ECO:0000313" key="9">
    <source>
        <dbReference type="EMBL" id="OWM63673.1"/>
    </source>
</evidence>
<comment type="subcellular location">
    <subcellularLocation>
        <location evidence="1">Membrane</location>
    </subcellularLocation>
</comment>
<dbReference type="OrthoDB" id="1100010at2759"/>
<evidence type="ECO:0000313" key="12">
    <source>
        <dbReference type="Proteomes" id="UP000233551"/>
    </source>
</evidence>
<keyword evidence="3" id="KW-1133">Transmembrane helix</keyword>
<keyword evidence="4" id="KW-0472">Membrane</keyword>
<keyword evidence="5" id="KW-0175">Coiled coil</keyword>
<feature type="chain" id="PRO_5014071507" description="GTD-binding domain-containing protein" evidence="7">
    <location>
        <begin position="26"/>
        <end position="349"/>
    </location>
</feature>
<keyword evidence="2" id="KW-0812">Transmembrane</keyword>
<keyword evidence="12" id="KW-1185">Reference proteome</keyword>
<keyword evidence="7" id="KW-0732">Signal</keyword>
<feature type="region of interest" description="Disordered" evidence="6">
    <location>
        <begin position="157"/>
        <end position="179"/>
    </location>
</feature>
<evidence type="ECO:0000256" key="2">
    <source>
        <dbReference type="ARBA" id="ARBA00022692"/>
    </source>
</evidence>
<dbReference type="AlphaFoldDB" id="A0A218VTL4"/>
<reference evidence="9" key="2">
    <citation type="submission" date="2017-06" db="EMBL/GenBank/DDBJ databases">
        <title>The pomegranate genome and the genomics of punicalagin biosynthesis.</title>
        <authorList>
            <person name="Xu C."/>
        </authorList>
    </citation>
    <scope>NUCLEOTIDE SEQUENCE [LARGE SCALE GENOMIC DNA]</scope>
    <source>
        <tissue evidence="9">Fresh leaf</tissue>
    </source>
</reference>
<dbReference type="Proteomes" id="UP000197138">
    <property type="component" value="Unassembled WGS sequence"/>
</dbReference>
<dbReference type="GO" id="GO:0016020">
    <property type="term" value="C:membrane"/>
    <property type="evidence" value="ECO:0007669"/>
    <property type="project" value="UniProtKB-SubCell"/>
</dbReference>
<dbReference type="PANTHER" id="PTHR31422:SF2">
    <property type="entry name" value="PROTEIN FLOURY 1-LIKE"/>
    <property type="match status" value="1"/>
</dbReference>
<organism evidence="9 11">
    <name type="scientific">Punica granatum</name>
    <name type="common">Pomegranate</name>
    <dbReference type="NCBI Taxonomy" id="22663"/>
    <lineage>
        <taxon>Eukaryota</taxon>
        <taxon>Viridiplantae</taxon>
        <taxon>Streptophyta</taxon>
        <taxon>Embryophyta</taxon>
        <taxon>Tracheophyta</taxon>
        <taxon>Spermatophyta</taxon>
        <taxon>Magnoliopsida</taxon>
        <taxon>eudicotyledons</taxon>
        <taxon>Gunneridae</taxon>
        <taxon>Pentapetalae</taxon>
        <taxon>rosids</taxon>
        <taxon>malvids</taxon>
        <taxon>Myrtales</taxon>
        <taxon>Lythraceae</taxon>
        <taxon>Punica</taxon>
    </lineage>
</organism>
<gene>
    <name evidence="9" type="ORF">CDL15_Pgr008216</name>
    <name evidence="10" type="ORF">CRG98_040834</name>
</gene>
<dbReference type="Proteomes" id="UP000233551">
    <property type="component" value="Unassembled WGS sequence"/>
</dbReference>
<evidence type="ECO:0000259" key="8">
    <source>
        <dbReference type="PROSITE" id="PS51775"/>
    </source>
</evidence>
<dbReference type="STRING" id="22663.A0A218VTL4"/>
<dbReference type="GO" id="GO:0080115">
    <property type="term" value="F:myosin XI tail binding"/>
    <property type="evidence" value="ECO:0007669"/>
    <property type="project" value="UniProtKB-ARBA"/>
</dbReference>
<feature type="coiled-coil region" evidence="5">
    <location>
        <begin position="197"/>
        <end position="291"/>
    </location>
</feature>
<dbReference type="GeneID" id="116197807"/>
<dbReference type="EMBL" id="MTKT01005898">
    <property type="protein sequence ID" value="OWM63673.1"/>
    <property type="molecule type" value="Genomic_DNA"/>
</dbReference>